<reference evidence="1 2" key="1">
    <citation type="submission" date="2008-12" db="EMBL/GenBank/DDBJ databases">
        <authorList>
            <person name="Fulton L."/>
            <person name="Clifton S."/>
            <person name="Fulton B."/>
            <person name="Xu J."/>
            <person name="Minx P."/>
            <person name="Pepin K.H."/>
            <person name="Johnson M."/>
            <person name="Bhonagiri V."/>
            <person name="Nash W.E."/>
            <person name="Mardis E.R."/>
            <person name="Wilson R.K."/>
        </authorList>
    </citation>
    <scope>NUCLEOTIDE SEQUENCE [LARGE SCALE GENOMIC DNA]</scope>
    <source>
        <strain evidence="1 2">DSM 12042</strain>
    </source>
</reference>
<accession>B9Y8R5</accession>
<evidence type="ECO:0000313" key="2">
    <source>
        <dbReference type="Proteomes" id="UP000005950"/>
    </source>
</evidence>
<dbReference type="Proteomes" id="UP000005950">
    <property type="component" value="Unassembled WGS sequence"/>
</dbReference>
<dbReference type="STRING" id="545696.HOLDEFILI_02213"/>
<sequence length="52" mass="5627">MSAFSFAAGFAIMISIHGIEETEGSVVDKFLIVTLALDLSEFIAHSDHSGWK</sequence>
<proteinExistence type="predicted"/>
<comment type="caution">
    <text evidence="1">The sequence shown here is derived from an EMBL/GenBank/DDBJ whole genome shotgun (WGS) entry which is preliminary data.</text>
</comment>
<protein>
    <submittedName>
        <fullName evidence="1">Uncharacterized protein</fullName>
    </submittedName>
</protein>
<reference evidence="1 2" key="2">
    <citation type="submission" date="2009-02" db="EMBL/GenBank/DDBJ databases">
        <title>Draft genome sequence of Holdemania filiformis DSM 12042.</title>
        <authorList>
            <person name="Sudarsanam P."/>
            <person name="Ley R."/>
            <person name="Guruge J."/>
            <person name="Turnbaugh P.J."/>
            <person name="Mahowald M."/>
            <person name="Liep D."/>
            <person name="Gordon J."/>
        </authorList>
    </citation>
    <scope>NUCLEOTIDE SEQUENCE [LARGE SCALE GENOMIC DNA]</scope>
    <source>
        <strain evidence="1 2">DSM 12042</strain>
    </source>
</reference>
<evidence type="ECO:0000313" key="1">
    <source>
        <dbReference type="EMBL" id="EEF67617.1"/>
    </source>
</evidence>
<dbReference type="AlphaFoldDB" id="B9Y8R5"/>
<name>B9Y8R5_9FIRM</name>
<dbReference type="HOGENOM" id="CLU_3080642_0_0_9"/>
<gene>
    <name evidence="1" type="ORF">HOLDEFILI_02213</name>
</gene>
<dbReference type="EMBL" id="ACCF01000130">
    <property type="protein sequence ID" value="EEF67617.1"/>
    <property type="molecule type" value="Genomic_DNA"/>
</dbReference>
<organism evidence="1 2">
    <name type="scientific">Holdemania filiformis DSM 12042</name>
    <dbReference type="NCBI Taxonomy" id="545696"/>
    <lineage>
        <taxon>Bacteria</taxon>
        <taxon>Bacillati</taxon>
        <taxon>Bacillota</taxon>
        <taxon>Erysipelotrichia</taxon>
        <taxon>Erysipelotrichales</taxon>
        <taxon>Erysipelotrichaceae</taxon>
        <taxon>Holdemania</taxon>
    </lineage>
</organism>